<evidence type="ECO:0000313" key="3">
    <source>
        <dbReference type="Proteomes" id="UP001189429"/>
    </source>
</evidence>
<feature type="compositionally biased region" description="Low complexity" evidence="1">
    <location>
        <begin position="350"/>
        <end position="363"/>
    </location>
</feature>
<proteinExistence type="predicted"/>
<sequence length="453" mass="45754">APAETTSGGGESTDEDATVYVRNFFETPVDLVPVDVDLDGGAAPLRRFTASFSSTDIGDVVLGHGSTVLLDIWASLRAQGVMDGAFVNATRWVRGGTAGSGENSEPASDDEAPTSWTCRDCLAPNRAGLGCFQCGTANPPLVGLPSRDGSCSLGSEQSGHDDGPTPVDADDLLPLPPPAEDVGVAVAIVDAAGNVVMAGGGGDSGDGTEEVSADDLAATDGAARGDPPRPADGAAHGGPPRPASDGAAGAPPPPPPPLRLEPRWAFDTFVTVLRSAESAVRTAWIQRVLPDVAQLSLDRPALGAPQPQLPAGPSGVSLVTATRGAAPMQDDGGAPSGSEAHEVDTIRRAAGARPATRGPMAAGSGAARQGEPPALPAARLHDGPRPRGRADPRRAAGPYGDPSGFADAFDSGRDGAGQAHPGNWASPGWHRSIALASPLPPSDHERDLFPVPL</sequence>
<feature type="compositionally biased region" description="Basic and acidic residues" evidence="1">
    <location>
        <begin position="379"/>
        <end position="394"/>
    </location>
</feature>
<feature type="non-terminal residue" evidence="2">
    <location>
        <position position="1"/>
    </location>
</feature>
<feature type="region of interest" description="Disordered" evidence="1">
    <location>
        <begin position="350"/>
        <end position="429"/>
    </location>
</feature>
<evidence type="ECO:0000313" key="2">
    <source>
        <dbReference type="EMBL" id="CAK0900585.1"/>
    </source>
</evidence>
<comment type="caution">
    <text evidence="2">The sequence shown here is derived from an EMBL/GenBank/DDBJ whole genome shotgun (WGS) entry which is preliminary data.</text>
</comment>
<evidence type="ECO:0000256" key="1">
    <source>
        <dbReference type="SAM" id="MobiDB-lite"/>
    </source>
</evidence>
<keyword evidence="3" id="KW-1185">Reference proteome</keyword>
<name>A0ABN9XQ49_9DINO</name>
<feature type="non-terminal residue" evidence="2">
    <location>
        <position position="453"/>
    </location>
</feature>
<reference evidence="2" key="1">
    <citation type="submission" date="2023-10" db="EMBL/GenBank/DDBJ databases">
        <authorList>
            <person name="Chen Y."/>
            <person name="Shah S."/>
            <person name="Dougan E. K."/>
            <person name="Thang M."/>
            <person name="Chan C."/>
        </authorList>
    </citation>
    <scope>NUCLEOTIDE SEQUENCE [LARGE SCALE GENOMIC DNA]</scope>
</reference>
<feature type="compositionally biased region" description="Pro residues" evidence="1">
    <location>
        <begin position="250"/>
        <end position="259"/>
    </location>
</feature>
<feature type="region of interest" description="Disordered" evidence="1">
    <location>
        <begin position="147"/>
        <end position="178"/>
    </location>
</feature>
<evidence type="ECO:0008006" key="4">
    <source>
        <dbReference type="Google" id="ProtNLM"/>
    </source>
</evidence>
<dbReference type="EMBL" id="CAUYUJ010020804">
    <property type="protein sequence ID" value="CAK0900585.1"/>
    <property type="molecule type" value="Genomic_DNA"/>
</dbReference>
<feature type="region of interest" description="Disordered" evidence="1">
    <location>
        <begin position="219"/>
        <end position="261"/>
    </location>
</feature>
<accession>A0ABN9XQ49</accession>
<gene>
    <name evidence="2" type="ORF">PCOR1329_LOCUS77825</name>
</gene>
<organism evidence="2 3">
    <name type="scientific">Prorocentrum cordatum</name>
    <dbReference type="NCBI Taxonomy" id="2364126"/>
    <lineage>
        <taxon>Eukaryota</taxon>
        <taxon>Sar</taxon>
        <taxon>Alveolata</taxon>
        <taxon>Dinophyceae</taxon>
        <taxon>Prorocentrales</taxon>
        <taxon>Prorocentraceae</taxon>
        <taxon>Prorocentrum</taxon>
    </lineage>
</organism>
<protein>
    <recommendedName>
        <fullName evidence="4">RanBP2-type domain-containing protein</fullName>
    </recommendedName>
</protein>
<dbReference type="Proteomes" id="UP001189429">
    <property type="component" value="Unassembled WGS sequence"/>
</dbReference>